<evidence type="ECO:0000313" key="2">
    <source>
        <dbReference type="WBParaSite" id="nRc.2.0.1.t36684-RA"/>
    </source>
</evidence>
<dbReference type="WBParaSite" id="nRc.2.0.1.t36684-RA">
    <property type="protein sequence ID" value="nRc.2.0.1.t36684-RA"/>
    <property type="gene ID" value="nRc.2.0.1.g36684"/>
</dbReference>
<name>A0A915KFE6_ROMCU</name>
<organism evidence="1 2">
    <name type="scientific">Romanomermis culicivorax</name>
    <name type="common">Nematode worm</name>
    <dbReference type="NCBI Taxonomy" id="13658"/>
    <lineage>
        <taxon>Eukaryota</taxon>
        <taxon>Metazoa</taxon>
        <taxon>Ecdysozoa</taxon>
        <taxon>Nematoda</taxon>
        <taxon>Enoplea</taxon>
        <taxon>Dorylaimia</taxon>
        <taxon>Mermithida</taxon>
        <taxon>Mermithoidea</taxon>
        <taxon>Mermithidae</taxon>
        <taxon>Romanomermis</taxon>
    </lineage>
</organism>
<accession>A0A915KFE6</accession>
<evidence type="ECO:0000313" key="1">
    <source>
        <dbReference type="Proteomes" id="UP000887565"/>
    </source>
</evidence>
<sequence>MVGEIRGLKFETGNCQIEKLWSKLCKLDMKNLHTSSDLSAKSLFRVALLLETSEQIIFYFNYPAYWGYLKKQNTIINDQQLYIFMIIGMKKARDYMVME</sequence>
<protein>
    <submittedName>
        <fullName evidence="2">Uncharacterized protein</fullName>
    </submittedName>
</protein>
<keyword evidence="1" id="KW-1185">Reference proteome</keyword>
<dbReference type="Proteomes" id="UP000887565">
    <property type="component" value="Unplaced"/>
</dbReference>
<dbReference type="AlphaFoldDB" id="A0A915KFE6"/>
<reference evidence="2" key="1">
    <citation type="submission" date="2022-11" db="UniProtKB">
        <authorList>
            <consortium name="WormBaseParasite"/>
        </authorList>
    </citation>
    <scope>IDENTIFICATION</scope>
</reference>
<proteinExistence type="predicted"/>